<organism evidence="2">
    <name type="scientific">Ixodes scapularis</name>
    <name type="common">Black-legged tick</name>
    <name type="synonym">Deer tick</name>
    <dbReference type="NCBI Taxonomy" id="6945"/>
    <lineage>
        <taxon>Eukaryota</taxon>
        <taxon>Metazoa</taxon>
        <taxon>Ecdysozoa</taxon>
        <taxon>Arthropoda</taxon>
        <taxon>Chelicerata</taxon>
        <taxon>Arachnida</taxon>
        <taxon>Acari</taxon>
        <taxon>Parasitiformes</taxon>
        <taxon>Ixodida</taxon>
        <taxon>Ixodoidea</taxon>
        <taxon>Ixodidae</taxon>
        <taxon>Ixodinae</taxon>
        <taxon>Ixodes</taxon>
    </lineage>
</organism>
<keyword evidence="1" id="KW-0732">Signal</keyword>
<protein>
    <submittedName>
        <fullName evidence="2">Putative secreted protein</fullName>
    </submittedName>
</protein>
<proteinExistence type="predicted"/>
<evidence type="ECO:0000256" key="1">
    <source>
        <dbReference type="SAM" id="SignalP"/>
    </source>
</evidence>
<feature type="signal peptide" evidence="1">
    <location>
        <begin position="1"/>
        <end position="29"/>
    </location>
</feature>
<accession>A0A4D5RX77</accession>
<dbReference type="EMBL" id="GHJT01007453">
    <property type="protein sequence ID" value="MOY41424.1"/>
    <property type="molecule type" value="Transcribed_RNA"/>
</dbReference>
<sequence length="93" mass="10759">MLHRCRVHGERWCLVSWWMWFSSEQWSFATSVQQTKSVLSKQTFGCVCRASGFRTAHVDGCFPFPLGLQTCPLSRRAASMPFTFSVGQRDFQF</sequence>
<evidence type="ECO:0000313" key="2">
    <source>
        <dbReference type="EMBL" id="MOY41424.1"/>
    </source>
</evidence>
<feature type="chain" id="PRO_5020022708" evidence="1">
    <location>
        <begin position="30"/>
        <end position="93"/>
    </location>
</feature>
<name>A0A4D5RX77_IXOSC</name>
<reference evidence="2" key="1">
    <citation type="submission" date="2019-04" db="EMBL/GenBank/DDBJ databases">
        <title>An insight into the mialome of Ixodes scapularis.</title>
        <authorList>
            <person name="Ribeiro J.M."/>
            <person name="Mather T.N."/>
            <person name="Karim S."/>
        </authorList>
    </citation>
    <scope>NUCLEOTIDE SEQUENCE</scope>
</reference>
<dbReference type="AlphaFoldDB" id="A0A4D5RX77"/>